<evidence type="ECO:0000313" key="3">
    <source>
        <dbReference type="Proteomes" id="UP001443914"/>
    </source>
</evidence>
<organism evidence="2 3">
    <name type="scientific">Saponaria officinalis</name>
    <name type="common">Common soapwort</name>
    <name type="synonym">Lychnis saponaria</name>
    <dbReference type="NCBI Taxonomy" id="3572"/>
    <lineage>
        <taxon>Eukaryota</taxon>
        <taxon>Viridiplantae</taxon>
        <taxon>Streptophyta</taxon>
        <taxon>Embryophyta</taxon>
        <taxon>Tracheophyta</taxon>
        <taxon>Spermatophyta</taxon>
        <taxon>Magnoliopsida</taxon>
        <taxon>eudicotyledons</taxon>
        <taxon>Gunneridae</taxon>
        <taxon>Pentapetalae</taxon>
        <taxon>Caryophyllales</taxon>
        <taxon>Caryophyllaceae</taxon>
        <taxon>Caryophylleae</taxon>
        <taxon>Saponaria</taxon>
    </lineage>
</organism>
<evidence type="ECO:0000313" key="2">
    <source>
        <dbReference type="EMBL" id="KAK9733099.1"/>
    </source>
</evidence>
<keyword evidence="3" id="KW-1185">Reference proteome</keyword>
<name>A0AAW1LCZ2_SAPOF</name>
<evidence type="ECO:0000256" key="1">
    <source>
        <dbReference type="SAM" id="SignalP"/>
    </source>
</evidence>
<dbReference type="AlphaFoldDB" id="A0AAW1LCZ2"/>
<dbReference type="Proteomes" id="UP001443914">
    <property type="component" value="Unassembled WGS sequence"/>
</dbReference>
<dbReference type="EMBL" id="JBDFQZ010000004">
    <property type="protein sequence ID" value="KAK9733099.1"/>
    <property type="molecule type" value="Genomic_DNA"/>
</dbReference>
<feature type="signal peptide" evidence="1">
    <location>
        <begin position="1"/>
        <end position="19"/>
    </location>
</feature>
<feature type="chain" id="PRO_5043486377" evidence="1">
    <location>
        <begin position="20"/>
        <end position="49"/>
    </location>
</feature>
<keyword evidence="1" id="KW-0732">Signal</keyword>
<proteinExistence type="predicted"/>
<gene>
    <name evidence="2" type="ORF">RND81_04G043200</name>
</gene>
<accession>A0AAW1LCZ2</accession>
<sequence length="49" mass="5665">MQLCFFFFLILVFPSFSYIQPMGKVFIIPIVSIVMTDGKSYDPCDSHLK</sequence>
<reference evidence="2" key="1">
    <citation type="submission" date="2024-03" db="EMBL/GenBank/DDBJ databases">
        <title>WGS assembly of Saponaria officinalis var. Norfolk2.</title>
        <authorList>
            <person name="Jenkins J."/>
            <person name="Shu S."/>
            <person name="Grimwood J."/>
            <person name="Barry K."/>
            <person name="Goodstein D."/>
            <person name="Schmutz J."/>
            <person name="Leebens-Mack J."/>
            <person name="Osbourn A."/>
        </authorList>
    </citation>
    <scope>NUCLEOTIDE SEQUENCE [LARGE SCALE GENOMIC DNA]</scope>
    <source>
        <strain evidence="2">JIC</strain>
    </source>
</reference>
<protein>
    <submittedName>
        <fullName evidence="2">Uncharacterized protein</fullName>
    </submittedName>
</protein>
<comment type="caution">
    <text evidence="2">The sequence shown here is derived from an EMBL/GenBank/DDBJ whole genome shotgun (WGS) entry which is preliminary data.</text>
</comment>